<dbReference type="GO" id="GO:0006629">
    <property type="term" value="P:lipid metabolic process"/>
    <property type="evidence" value="ECO:0007669"/>
    <property type="project" value="InterPro"/>
</dbReference>
<dbReference type="Proteomes" id="UP000887575">
    <property type="component" value="Unassembled WGS sequence"/>
</dbReference>
<dbReference type="PANTHER" id="PTHR45908">
    <property type="entry name" value="PROTEIN CBG11750-RELATED"/>
    <property type="match status" value="1"/>
</dbReference>
<keyword evidence="3" id="KW-1185">Reference proteome</keyword>
<proteinExistence type="predicted"/>
<sequence length="282" mass="31790">MKYFSFALLILAVNCANRTYSDDDARKIFYPLAASAYGNPKDCVSKWLGGQVIRQITIPCDVFSDDTCSGYTAIAPDKRLIAVVFRGTTTDEQLIAEIDETLHKKVQLGKGNVDQYFYEGFQKIWNAGMKDDFLSQRSRYPNYNIVVTGHSLGGAMATIAANFLKINYDLDLQLMTFGEPRVGDQAFADDHDARFGSSTFRVTHHNDIGPHIPPQFVNFQHHTTEIWYNNDMTTADYSTCQGQEDPLCSDQVPLSKYNITEHRLYFGVNLDDWVSSGCQKAL</sequence>
<dbReference type="CDD" id="cd00519">
    <property type="entry name" value="Lipase_3"/>
    <property type="match status" value="1"/>
</dbReference>
<dbReference type="WBParaSite" id="MBELARI_LOCUS20042">
    <property type="protein sequence ID" value="MBELARI_LOCUS20042"/>
    <property type="gene ID" value="MBELARI_LOCUS20042"/>
</dbReference>
<evidence type="ECO:0000256" key="1">
    <source>
        <dbReference type="SAM" id="SignalP"/>
    </source>
</evidence>
<organism evidence="3 4">
    <name type="scientific">Mesorhabditis belari</name>
    <dbReference type="NCBI Taxonomy" id="2138241"/>
    <lineage>
        <taxon>Eukaryota</taxon>
        <taxon>Metazoa</taxon>
        <taxon>Ecdysozoa</taxon>
        <taxon>Nematoda</taxon>
        <taxon>Chromadorea</taxon>
        <taxon>Rhabditida</taxon>
        <taxon>Rhabditina</taxon>
        <taxon>Rhabditomorpha</taxon>
        <taxon>Rhabditoidea</taxon>
        <taxon>Rhabditidae</taxon>
        <taxon>Mesorhabditinae</taxon>
        <taxon>Mesorhabditis</taxon>
    </lineage>
</organism>
<feature type="domain" description="Fungal lipase-type" evidence="2">
    <location>
        <begin position="83"/>
        <end position="215"/>
    </location>
</feature>
<evidence type="ECO:0000313" key="4">
    <source>
        <dbReference type="WBParaSite" id="MBELARI_LOCUS20042"/>
    </source>
</evidence>
<dbReference type="Gene3D" id="3.40.50.1820">
    <property type="entry name" value="alpha/beta hydrolase"/>
    <property type="match status" value="1"/>
</dbReference>
<dbReference type="AlphaFoldDB" id="A0AAF3F2V8"/>
<feature type="chain" id="PRO_5042089556" evidence="1">
    <location>
        <begin position="22"/>
        <end position="282"/>
    </location>
</feature>
<reference evidence="4" key="1">
    <citation type="submission" date="2024-02" db="UniProtKB">
        <authorList>
            <consortium name="WormBaseParasite"/>
        </authorList>
    </citation>
    <scope>IDENTIFICATION</scope>
</reference>
<dbReference type="InterPro" id="IPR002921">
    <property type="entry name" value="Fungal_lipase-type"/>
</dbReference>
<protein>
    <submittedName>
        <fullName evidence="4">Fungal lipase-like domain-containing protein</fullName>
    </submittedName>
</protein>
<accession>A0AAF3F2V8</accession>
<dbReference type="Pfam" id="PF01764">
    <property type="entry name" value="Lipase_3"/>
    <property type="match status" value="1"/>
</dbReference>
<keyword evidence="1" id="KW-0732">Signal</keyword>
<name>A0AAF3F2V8_9BILA</name>
<dbReference type="InterPro" id="IPR029058">
    <property type="entry name" value="AB_hydrolase_fold"/>
</dbReference>
<feature type="signal peptide" evidence="1">
    <location>
        <begin position="1"/>
        <end position="21"/>
    </location>
</feature>
<evidence type="ECO:0000259" key="2">
    <source>
        <dbReference type="Pfam" id="PF01764"/>
    </source>
</evidence>
<dbReference type="SUPFAM" id="SSF53474">
    <property type="entry name" value="alpha/beta-Hydrolases"/>
    <property type="match status" value="1"/>
</dbReference>
<evidence type="ECO:0000313" key="3">
    <source>
        <dbReference type="Proteomes" id="UP000887575"/>
    </source>
</evidence>